<evidence type="ECO:0000256" key="2">
    <source>
        <dbReference type="ARBA" id="ARBA00022475"/>
    </source>
</evidence>
<dbReference type="InterPro" id="IPR001757">
    <property type="entry name" value="P_typ_ATPase"/>
</dbReference>
<evidence type="ECO:0000256" key="5">
    <source>
        <dbReference type="ARBA" id="ARBA00022840"/>
    </source>
</evidence>
<dbReference type="FunFam" id="1.20.1110.10:FF:000064">
    <property type="entry name" value="Cation transporting ATPase"/>
    <property type="match status" value="1"/>
</dbReference>
<dbReference type="AlphaFoldDB" id="A0AAD4N785"/>
<feature type="transmembrane region" description="Helical" evidence="9">
    <location>
        <begin position="340"/>
        <end position="371"/>
    </location>
</feature>
<dbReference type="Gene3D" id="3.40.1110.10">
    <property type="entry name" value="Calcium-transporting ATPase, cytoplasmic domain N"/>
    <property type="match status" value="1"/>
</dbReference>
<dbReference type="Gene3D" id="1.20.1110.10">
    <property type="entry name" value="Calcium-transporting ATPase, transmembrane domain"/>
    <property type="match status" value="3"/>
</dbReference>
<dbReference type="EMBL" id="JAKKPZ010000008">
    <property type="protein sequence ID" value="KAI1718067.1"/>
    <property type="molecule type" value="Genomic_DNA"/>
</dbReference>
<keyword evidence="6" id="KW-1278">Translocase</keyword>
<dbReference type="SUPFAM" id="SSF81660">
    <property type="entry name" value="Metal cation-transporting ATPase, ATP-binding domain N"/>
    <property type="match status" value="1"/>
</dbReference>
<dbReference type="GO" id="GO:0030007">
    <property type="term" value="P:intracellular potassium ion homeostasis"/>
    <property type="evidence" value="ECO:0007669"/>
    <property type="project" value="TreeGrafter"/>
</dbReference>
<dbReference type="InterPro" id="IPR023299">
    <property type="entry name" value="ATPase_P-typ_cyto_dom_N"/>
</dbReference>
<dbReference type="InterPro" id="IPR050510">
    <property type="entry name" value="Cation_transp_ATPase_P-type"/>
</dbReference>
<evidence type="ECO:0000259" key="10">
    <source>
        <dbReference type="SMART" id="SM00831"/>
    </source>
</evidence>
<evidence type="ECO:0000256" key="9">
    <source>
        <dbReference type="SAM" id="Phobius"/>
    </source>
</evidence>
<evidence type="ECO:0000313" key="12">
    <source>
        <dbReference type="Proteomes" id="UP001201812"/>
    </source>
</evidence>
<proteinExistence type="predicted"/>
<dbReference type="Gene3D" id="2.70.150.10">
    <property type="entry name" value="Calcium-transporting ATPase, cytoplasmic transduction domain A"/>
    <property type="match status" value="1"/>
</dbReference>
<feature type="transmembrane region" description="Helical" evidence="9">
    <location>
        <begin position="1137"/>
        <end position="1153"/>
    </location>
</feature>
<dbReference type="Proteomes" id="UP001201812">
    <property type="component" value="Unassembled WGS sequence"/>
</dbReference>
<dbReference type="PRINTS" id="PR00119">
    <property type="entry name" value="CATATPASE"/>
</dbReference>
<dbReference type="SUPFAM" id="SSF56784">
    <property type="entry name" value="HAD-like"/>
    <property type="match status" value="1"/>
</dbReference>
<dbReference type="InterPro" id="IPR023298">
    <property type="entry name" value="ATPase_P-typ_TM_dom_sf"/>
</dbReference>
<dbReference type="Pfam" id="PF00689">
    <property type="entry name" value="Cation_ATPase_C"/>
    <property type="match status" value="1"/>
</dbReference>
<evidence type="ECO:0000256" key="1">
    <source>
        <dbReference type="ARBA" id="ARBA00004651"/>
    </source>
</evidence>
<keyword evidence="8 9" id="KW-0472">Membrane</keyword>
<dbReference type="PANTHER" id="PTHR43294">
    <property type="entry name" value="SODIUM/POTASSIUM-TRANSPORTING ATPASE SUBUNIT ALPHA"/>
    <property type="match status" value="1"/>
</dbReference>
<dbReference type="GO" id="GO:0036376">
    <property type="term" value="P:sodium ion export across plasma membrane"/>
    <property type="evidence" value="ECO:0007669"/>
    <property type="project" value="TreeGrafter"/>
</dbReference>
<dbReference type="GO" id="GO:0005524">
    <property type="term" value="F:ATP binding"/>
    <property type="evidence" value="ECO:0007669"/>
    <property type="project" value="UniProtKB-KW"/>
</dbReference>
<dbReference type="GO" id="GO:0016887">
    <property type="term" value="F:ATP hydrolysis activity"/>
    <property type="evidence" value="ECO:0007669"/>
    <property type="project" value="InterPro"/>
</dbReference>
<feature type="transmembrane region" description="Helical" evidence="9">
    <location>
        <begin position="1071"/>
        <end position="1089"/>
    </location>
</feature>
<dbReference type="Pfam" id="PF00690">
    <property type="entry name" value="Cation_ATPase_N"/>
    <property type="match status" value="1"/>
</dbReference>
<keyword evidence="3 9" id="KW-0812">Transmembrane</keyword>
<feature type="domain" description="Cation-transporting P-type ATPase N-terminal" evidence="10">
    <location>
        <begin position="54"/>
        <end position="136"/>
    </location>
</feature>
<dbReference type="Pfam" id="PF00122">
    <property type="entry name" value="E1-E2_ATPase"/>
    <property type="match status" value="1"/>
</dbReference>
<evidence type="ECO:0000256" key="8">
    <source>
        <dbReference type="ARBA" id="ARBA00023136"/>
    </source>
</evidence>
<protein>
    <submittedName>
        <fullName evidence="11">E1-E2 ATPase domain-containing protein</fullName>
    </submittedName>
</protein>
<keyword evidence="12" id="KW-1185">Reference proteome</keyword>
<comment type="caution">
    <text evidence="11">The sequence shown here is derived from an EMBL/GenBank/DDBJ whole genome shotgun (WGS) entry which is preliminary data.</text>
</comment>
<dbReference type="InterPro" id="IPR059000">
    <property type="entry name" value="ATPase_P-type_domA"/>
</dbReference>
<organism evidence="11 12">
    <name type="scientific">Ditylenchus destructor</name>
    <dbReference type="NCBI Taxonomy" id="166010"/>
    <lineage>
        <taxon>Eukaryota</taxon>
        <taxon>Metazoa</taxon>
        <taxon>Ecdysozoa</taxon>
        <taxon>Nematoda</taxon>
        <taxon>Chromadorea</taxon>
        <taxon>Rhabditida</taxon>
        <taxon>Tylenchina</taxon>
        <taxon>Tylenchomorpha</taxon>
        <taxon>Sphaerularioidea</taxon>
        <taxon>Anguinidae</taxon>
        <taxon>Anguininae</taxon>
        <taxon>Ditylenchus</taxon>
    </lineage>
</organism>
<reference evidence="11" key="1">
    <citation type="submission" date="2022-01" db="EMBL/GenBank/DDBJ databases">
        <title>Genome Sequence Resource for Two Populations of Ditylenchus destructor, the Migratory Endoparasitic Phytonematode.</title>
        <authorList>
            <person name="Zhang H."/>
            <person name="Lin R."/>
            <person name="Xie B."/>
        </authorList>
    </citation>
    <scope>NUCLEOTIDE SEQUENCE</scope>
    <source>
        <strain evidence="11">BazhouSP</strain>
    </source>
</reference>
<evidence type="ECO:0000256" key="6">
    <source>
        <dbReference type="ARBA" id="ARBA00022967"/>
    </source>
</evidence>
<keyword evidence="5" id="KW-0067">ATP-binding</keyword>
<sequence length="1175" mass="132106">MTVSDKSASSSFSSGIMSHFRKHKVWPNSNKLGEKQRQEEKVESQRQIMSSAYVEHHLSIEELHDVYHDSYIDVTFPERSDGLTSVEARKRLKDGGANVLKPPKKVSNLRLFAKQFLYKFWILLMGAAVLSCITYFIHLYHGDEEPLNLYCALILMGIVIIMSFISFWQERKALRVVSDFATLMPQNCYVIRDGEEKQIPSDELVVGDLVWIKSGQHVPADIRILQANGIKIEASAITGEPQPADYTHEEAAQHISLFSARNVAFKGSYCMEGDAIGVVIRTGYYTMLGNITTMQSCVRVTESLLQKEIAKFVQFISIIALSMGLVFFIIGIIVSRFESILYHFVTGFLIIIVANVPQGLPAMVISQLAIIARRMAKKNMFIKKLDVIDELGAATVIATDKTGTLTQNLMVLTDMWYNRRYFSIHGEMKQTHIKVMKHSTKKEFEKPLPDILSVMSVCNRAHFERSRRSQRRVSTQRAMDKIEHERITSSRLTKKFTIVSETGRESVREPMDLDKISEVSERVLTELEYDEDLEKSRVRPRKPRNELIGTPSDVALLRYVENAASVEGVRTRFQVAFEIPFNSVRRWQLVVAKCLCAPQTLSAMAANQASPARKMSATGGVARKMSAPGLAGRKMSSENLKAVQQSAAPATFVVMMKGAPEVILSRCNKMAVNDELVDISEDLHAECQTAWEHFGNEGRRVIAFALKYFEAPNNAKFAIPKEGELDSQAGYQYPQEDLVFLGMAAMMDPPRNETAAAIQQCKDAGIKVFMITGDHPTAASACASQIGLIASQDDQVKARGSFQVKLSLDPSPVENWTIVLGDCLASYDKEQWDRLLTYKYIVFARTTPEQKLLIVEECQKRGETVAVTGGGVNDAPALSKANVGIAMGVNGSDIARKAADIILTDDNFASIVKGIEEGRLLFDNLRLSIAYTLAHLWPEVCPIILNFVLGMPLGLEPLQILSIDLASELPPAVSLAYECPERDIMKIPPRSRFTELVTNRLLMYSYLFSGSFITFGCIAAYLSIYWYHDIPLLDLLYTSEHYWREDSANFTTSNGLVLDGPQQSLIRGQAAAAWQVTLVMSQVFHLYMCTTRRISIFRHGITNLVSIFAVIIEILLLNLFVYTPAFQYIMDIDTPPAHIWIFAPIVGIYLLVFNESRKYFIRNYPKNKFVRIFKF</sequence>
<dbReference type="FunFam" id="3.40.50.1000:FF:000083">
    <property type="entry name" value="Sodium/potassium-transporting ATPase subunit alpha"/>
    <property type="match status" value="1"/>
</dbReference>
<dbReference type="InterPro" id="IPR018303">
    <property type="entry name" value="ATPase_P-typ_P_site"/>
</dbReference>
<dbReference type="InterPro" id="IPR008250">
    <property type="entry name" value="ATPase_P-typ_transduc_dom_A_sf"/>
</dbReference>
<dbReference type="PROSITE" id="PS00154">
    <property type="entry name" value="ATPASE_E1_E2"/>
    <property type="match status" value="1"/>
</dbReference>
<feature type="transmembrane region" description="Helical" evidence="9">
    <location>
        <begin position="147"/>
        <end position="168"/>
    </location>
</feature>
<name>A0AAD4N785_9BILA</name>
<evidence type="ECO:0000256" key="3">
    <source>
        <dbReference type="ARBA" id="ARBA00022692"/>
    </source>
</evidence>
<dbReference type="NCBIfam" id="TIGR01494">
    <property type="entry name" value="ATPase_P-type"/>
    <property type="match status" value="2"/>
</dbReference>
<evidence type="ECO:0000256" key="7">
    <source>
        <dbReference type="ARBA" id="ARBA00022989"/>
    </source>
</evidence>
<feature type="transmembrane region" description="Helical" evidence="9">
    <location>
        <begin position="1001"/>
        <end position="1027"/>
    </location>
</feature>
<dbReference type="PRINTS" id="PR00121">
    <property type="entry name" value="NAKATPASE"/>
</dbReference>
<keyword evidence="7 9" id="KW-1133">Transmembrane helix</keyword>
<feature type="transmembrane region" description="Helical" evidence="9">
    <location>
        <begin position="120"/>
        <end position="141"/>
    </location>
</feature>
<dbReference type="GO" id="GO:0005886">
    <property type="term" value="C:plasma membrane"/>
    <property type="evidence" value="ECO:0007669"/>
    <property type="project" value="UniProtKB-SubCell"/>
</dbReference>
<comment type="subcellular location">
    <subcellularLocation>
        <location evidence="1">Cell membrane</location>
        <topology evidence="1">Multi-pass membrane protein</topology>
    </subcellularLocation>
</comment>
<keyword evidence="2" id="KW-1003">Cell membrane</keyword>
<dbReference type="SUPFAM" id="SSF81665">
    <property type="entry name" value="Calcium ATPase, transmembrane domain M"/>
    <property type="match status" value="1"/>
</dbReference>
<dbReference type="SUPFAM" id="SSF81653">
    <property type="entry name" value="Calcium ATPase, transduction domain A"/>
    <property type="match status" value="1"/>
</dbReference>
<dbReference type="InterPro" id="IPR006068">
    <property type="entry name" value="ATPase_P-typ_cation-transptr_C"/>
</dbReference>
<keyword evidence="4" id="KW-0547">Nucleotide-binding</keyword>
<evidence type="ECO:0000256" key="4">
    <source>
        <dbReference type="ARBA" id="ARBA00022741"/>
    </source>
</evidence>
<feature type="transmembrane region" description="Helical" evidence="9">
    <location>
        <begin position="312"/>
        <end position="334"/>
    </location>
</feature>
<dbReference type="PANTHER" id="PTHR43294:SF21">
    <property type="entry name" value="CATION TRANSPORTING ATPASE"/>
    <property type="match status" value="1"/>
</dbReference>
<dbReference type="GO" id="GO:1990573">
    <property type="term" value="P:potassium ion import across plasma membrane"/>
    <property type="evidence" value="ECO:0007669"/>
    <property type="project" value="TreeGrafter"/>
</dbReference>
<dbReference type="GO" id="GO:1902600">
    <property type="term" value="P:proton transmembrane transport"/>
    <property type="evidence" value="ECO:0007669"/>
    <property type="project" value="TreeGrafter"/>
</dbReference>
<dbReference type="InterPro" id="IPR036412">
    <property type="entry name" value="HAD-like_sf"/>
</dbReference>
<dbReference type="GO" id="GO:0005391">
    <property type="term" value="F:P-type sodium:potassium-exchanging transporter activity"/>
    <property type="evidence" value="ECO:0007669"/>
    <property type="project" value="TreeGrafter"/>
</dbReference>
<feature type="transmembrane region" description="Helical" evidence="9">
    <location>
        <begin position="1101"/>
        <end position="1125"/>
    </location>
</feature>
<dbReference type="Pfam" id="PF13246">
    <property type="entry name" value="Cation_ATPase"/>
    <property type="match status" value="2"/>
</dbReference>
<dbReference type="GO" id="GO:0006883">
    <property type="term" value="P:intracellular sodium ion homeostasis"/>
    <property type="evidence" value="ECO:0007669"/>
    <property type="project" value="TreeGrafter"/>
</dbReference>
<accession>A0AAD4N785</accession>
<dbReference type="InterPro" id="IPR004014">
    <property type="entry name" value="ATPase_P-typ_cation-transptr_N"/>
</dbReference>
<dbReference type="SMART" id="SM00831">
    <property type="entry name" value="Cation_ATPase_N"/>
    <property type="match status" value="1"/>
</dbReference>
<evidence type="ECO:0000313" key="11">
    <source>
        <dbReference type="EMBL" id="KAI1718067.1"/>
    </source>
</evidence>
<gene>
    <name evidence="11" type="ORF">DdX_06481</name>
</gene>